<reference evidence="6" key="1">
    <citation type="submission" date="2020-01" db="EMBL/GenBank/DDBJ databases">
        <title>Sphingomonas sp. strain CSW-10.</title>
        <authorList>
            <person name="Chen W.-M."/>
        </authorList>
    </citation>
    <scope>NUCLEOTIDE SEQUENCE [LARGE SCALE GENOMIC DNA]</scope>
    <source>
        <strain evidence="6">CCP-1</strain>
    </source>
</reference>
<comment type="similarity">
    <text evidence="1">Belongs to the acyl coenzyme A hydrolase family.</text>
</comment>
<dbReference type="Pfam" id="PF03061">
    <property type="entry name" value="4HBT"/>
    <property type="match status" value="1"/>
</dbReference>
<proteinExistence type="inferred from homology"/>
<gene>
    <name evidence="5" type="ORF">GU920_08240</name>
</gene>
<dbReference type="PANTHER" id="PTHR11049">
    <property type="entry name" value="ACYL COENZYME A THIOESTER HYDROLASE"/>
    <property type="match status" value="1"/>
</dbReference>
<dbReference type="Proteomes" id="UP001517376">
    <property type="component" value="Unassembled WGS sequence"/>
</dbReference>
<feature type="domain" description="HotDog ACOT-type" evidence="4">
    <location>
        <begin position="8"/>
        <end position="120"/>
    </location>
</feature>
<comment type="caution">
    <text evidence="5">The sequence shown here is derived from an EMBL/GenBank/DDBJ whole genome shotgun (WGS) entry which is preliminary data.</text>
</comment>
<sequence length="129" mass="13946">MGREDQPPQMSPTIRTIAMPADTNPSGDIFGGWLMSQMDLAAGSIATKTSGGRSATVAVDAMIFHRPVKVGDEVSLYATLVRQGRTSMTIHVDAWRRPRQSAVSEKVTEANFTFVALDDEGRPVPIKAD</sequence>
<dbReference type="PROSITE" id="PS51770">
    <property type="entry name" value="HOTDOG_ACOT"/>
    <property type="match status" value="1"/>
</dbReference>
<dbReference type="CDD" id="cd03442">
    <property type="entry name" value="BFIT_BACH"/>
    <property type="match status" value="1"/>
</dbReference>
<accession>A0ABW9Y6L3</accession>
<evidence type="ECO:0000313" key="5">
    <source>
        <dbReference type="EMBL" id="NBE07522.1"/>
    </source>
</evidence>
<name>A0ABW9Y6L3_9RHOB</name>
<dbReference type="EMBL" id="JAAATW010000001">
    <property type="protein sequence ID" value="NBE07522.1"/>
    <property type="molecule type" value="Genomic_DNA"/>
</dbReference>
<dbReference type="InterPro" id="IPR029069">
    <property type="entry name" value="HotDog_dom_sf"/>
</dbReference>
<dbReference type="InterPro" id="IPR006683">
    <property type="entry name" value="Thioestr_dom"/>
</dbReference>
<keyword evidence="6" id="KW-1185">Reference proteome</keyword>
<evidence type="ECO:0000313" key="6">
    <source>
        <dbReference type="Proteomes" id="UP001517376"/>
    </source>
</evidence>
<evidence type="ECO:0000256" key="2">
    <source>
        <dbReference type="ARBA" id="ARBA00022801"/>
    </source>
</evidence>
<keyword evidence="2 3" id="KW-0378">Hydrolase</keyword>
<evidence type="ECO:0000256" key="3">
    <source>
        <dbReference type="PROSITE-ProRule" id="PRU01106"/>
    </source>
</evidence>
<dbReference type="PANTHER" id="PTHR11049:SF5">
    <property type="entry name" value="ACYL-COA THIOESTER HYDROLASE YCIA"/>
    <property type="match status" value="1"/>
</dbReference>
<dbReference type="InterPro" id="IPR040170">
    <property type="entry name" value="Cytosol_ACT"/>
</dbReference>
<dbReference type="SUPFAM" id="SSF54637">
    <property type="entry name" value="Thioesterase/thiol ester dehydrase-isomerase"/>
    <property type="match status" value="1"/>
</dbReference>
<dbReference type="Gene3D" id="3.10.129.10">
    <property type="entry name" value="Hotdog Thioesterase"/>
    <property type="match status" value="1"/>
</dbReference>
<organism evidence="5 6">
    <name type="scientific">Paragemmobacter ruber</name>
    <dbReference type="NCBI Taxonomy" id="1985673"/>
    <lineage>
        <taxon>Bacteria</taxon>
        <taxon>Pseudomonadati</taxon>
        <taxon>Pseudomonadota</taxon>
        <taxon>Alphaproteobacteria</taxon>
        <taxon>Rhodobacterales</taxon>
        <taxon>Paracoccaceae</taxon>
        <taxon>Paragemmobacter</taxon>
    </lineage>
</organism>
<protein>
    <submittedName>
        <fullName evidence="5">Acyl-CoA thioesterase</fullName>
    </submittedName>
</protein>
<evidence type="ECO:0000259" key="4">
    <source>
        <dbReference type="PROSITE" id="PS51770"/>
    </source>
</evidence>
<dbReference type="RefSeq" id="WP_161766429.1">
    <property type="nucleotide sequence ID" value="NZ_JAAATW010000001.1"/>
</dbReference>
<evidence type="ECO:0000256" key="1">
    <source>
        <dbReference type="ARBA" id="ARBA00010458"/>
    </source>
</evidence>
<dbReference type="InterPro" id="IPR033120">
    <property type="entry name" value="HOTDOG_ACOT"/>
</dbReference>